<dbReference type="EMBL" id="CP044328">
    <property type="protein sequence ID" value="QGM92848.1"/>
    <property type="molecule type" value="Genomic_DNA"/>
</dbReference>
<evidence type="ECO:0000313" key="2">
    <source>
        <dbReference type="Proteomes" id="UP000424673"/>
    </source>
</evidence>
<keyword evidence="2" id="KW-1185">Reference proteome</keyword>
<organism evidence="1 2">
    <name type="scientific">Methylocystis rosea</name>
    <dbReference type="NCBI Taxonomy" id="173366"/>
    <lineage>
        <taxon>Bacteria</taxon>
        <taxon>Pseudomonadati</taxon>
        <taxon>Pseudomonadota</taxon>
        <taxon>Alphaproteobacteria</taxon>
        <taxon>Hyphomicrobiales</taxon>
        <taxon>Methylocystaceae</taxon>
        <taxon>Methylocystis</taxon>
    </lineage>
</organism>
<reference evidence="2" key="1">
    <citation type="submission" date="2019-09" db="EMBL/GenBank/DDBJ databases">
        <title>Isolation and complete genome sequencing of Methylocystis species.</title>
        <authorList>
            <person name="Rumah B.L."/>
            <person name="Stead C.E."/>
            <person name="Stevens B.C."/>
            <person name="Minton N.P."/>
            <person name="Grosse-Honebrink A."/>
            <person name="Zhang Y."/>
        </authorList>
    </citation>
    <scope>NUCLEOTIDE SEQUENCE [LARGE SCALE GENOMIC DNA]</scope>
    <source>
        <strain evidence="2">BRCS1</strain>
    </source>
</reference>
<dbReference type="Proteomes" id="UP000424673">
    <property type="component" value="Chromosome"/>
</dbReference>
<evidence type="ECO:0000313" key="1">
    <source>
        <dbReference type="EMBL" id="QGM92848.1"/>
    </source>
</evidence>
<reference evidence="1 2" key="2">
    <citation type="journal article" date="2021" name="AMB Express">
        <title>Isolation and characterisation of Methylocystis spp. for poly-3-hydroxybutyrate production using waste methane feedstocks.</title>
        <authorList>
            <person name="Rumah B.L."/>
            <person name="Stead C.E."/>
            <person name="Claxton Stevens B.H."/>
            <person name="Minton N.P."/>
            <person name="Grosse-Honebrink A."/>
            <person name="Zhang Y."/>
        </authorList>
    </citation>
    <scope>NUCLEOTIDE SEQUENCE [LARGE SCALE GENOMIC DNA]</scope>
    <source>
        <strain evidence="1 2">BRCS1</strain>
    </source>
</reference>
<accession>A0ABX6ED68</accession>
<name>A0ABX6ED68_9HYPH</name>
<gene>
    <name evidence="1" type="ORF">F7D13_01780</name>
</gene>
<dbReference type="RefSeq" id="WP_154450788.1">
    <property type="nucleotide sequence ID" value="NZ_CP044328.1"/>
</dbReference>
<protein>
    <submittedName>
        <fullName evidence="1">Uncharacterized protein</fullName>
    </submittedName>
</protein>
<proteinExistence type="predicted"/>
<sequence>MPLKTKDWYAWLNLMPPPPDDFHVIGKVLVSNPGVLAQLCFKEPQGINPTILLLDLHLVQQPGMWPQVMTWATARYDEILPPGSAKYSEVEVFFENAPIARTKVDVVS</sequence>